<keyword evidence="9 14" id="KW-0805">Transcription regulation</keyword>
<dbReference type="GO" id="GO:0005506">
    <property type="term" value="F:iron ion binding"/>
    <property type="evidence" value="ECO:0007669"/>
    <property type="project" value="UniProtKB-UniRule"/>
</dbReference>
<evidence type="ECO:0000256" key="9">
    <source>
        <dbReference type="ARBA" id="ARBA00023015"/>
    </source>
</evidence>
<sequence>MKTKPTKDKEPKERSARAVYKSMGMLQLRPKKRPRFTAVRGVVKQSKRVFKKQQAPQGMRKGRQEARKKEWHPKTEMMDEYKPKGPKAGKRFTKSIKSNANSSSSTKINFKKKIPVMSSNGMDASLEENNASGAETIKSLPKSSSSSKKTFKKRKDINDESLVENMSSNAKTIKSVPKSSNSTKKTSKKRKVISSYTSLAENMSSNAKTIKSVPDSLNSTKNTSKKRKVKSSYTSLEENPASGAEDTEDIVAVSMTLLNGDAEELDDTTEVEAVSGVDIGALCVSNSRQQGRKSFKWMIRPYSEEVFFSTYWEQRPLYIQRKNVDRKYFNGLFSTEDFDNILRKQRVLYTKNLDITSYSNGQRETHNPVGQAHPPVVWDYYNNGCSVRMLNPQTFHRPVWKLLYSLQEYFNCFCGANVYLTPPDTQGFAPHWDDIEAFILQLEGKKHWRVYQPRTEEELPVYSSKNLSQEELGKPVLEVTLSPGDVLYFPRGYIHQGQTVDGHHSLHITVSTYQRNTWGHYLEKLLPQALSAAMAEDVEFRRGLPRDYMDVMGIVNMDLESPGRQAFIKKVEELTMRLLKYAPLDATVDQRGSNLMHDALPPLLTPAEKERCARMGGEVWCPEKQEVVNRVELDPTTPVRLIRGNCMRVVAEGEGVNLYHCLENTREYHQEEPQFLELALEQAPAVEALVQAYPNYIAIENLPLADDTEKMNLASGLWERGLLMTAHIQDPAYDD</sequence>
<comment type="function">
    <text evidence="12">Oxygenase that can act as both a histone lysine demethylase and a ribosomal histidine hydroxylase. Specifically demethylates 'Lys-4' (H3K4me) and 'Lys-36' (H3K36me) of histone H3, thereby playing a central role in histone code.</text>
</comment>
<dbReference type="SUPFAM" id="SSF51197">
    <property type="entry name" value="Clavaminate synthase-like"/>
    <property type="match status" value="1"/>
</dbReference>
<comment type="subcellular location">
    <subcellularLocation>
        <location evidence="1 14">Nucleus</location>
    </subcellularLocation>
</comment>
<dbReference type="PANTHER" id="PTHR13096">
    <property type="entry name" value="MINA53 MYC INDUCED NUCLEAR ANTIGEN"/>
    <property type="match status" value="1"/>
</dbReference>
<gene>
    <name evidence="17" type="ORF">Pmani_031096</name>
</gene>
<keyword evidence="10 14" id="KW-0804">Transcription</keyword>
<organism evidence="17 18">
    <name type="scientific">Petrolisthes manimaculis</name>
    <dbReference type="NCBI Taxonomy" id="1843537"/>
    <lineage>
        <taxon>Eukaryota</taxon>
        <taxon>Metazoa</taxon>
        <taxon>Ecdysozoa</taxon>
        <taxon>Arthropoda</taxon>
        <taxon>Crustacea</taxon>
        <taxon>Multicrustacea</taxon>
        <taxon>Malacostraca</taxon>
        <taxon>Eumalacostraca</taxon>
        <taxon>Eucarida</taxon>
        <taxon>Decapoda</taxon>
        <taxon>Pleocyemata</taxon>
        <taxon>Anomura</taxon>
        <taxon>Galatheoidea</taxon>
        <taxon>Porcellanidae</taxon>
        <taxon>Petrolisthes</taxon>
    </lineage>
</organism>
<feature type="domain" description="JmjC" evidence="16">
    <location>
        <begin position="385"/>
        <end position="529"/>
    </location>
</feature>
<keyword evidence="8 14" id="KW-0408">Iron</keyword>
<evidence type="ECO:0000256" key="2">
    <source>
        <dbReference type="ARBA" id="ARBA00010309"/>
    </source>
</evidence>
<feature type="region of interest" description="Disordered" evidence="15">
    <location>
        <begin position="121"/>
        <end position="193"/>
    </location>
</feature>
<evidence type="ECO:0000256" key="14">
    <source>
        <dbReference type="RuleBase" id="RU366061"/>
    </source>
</evidence>
<evidence type="ECO:0000313" key="18">
    <source>
        <dbReference type="Proteomes" id="UP001292094"/>
    </source>
</evidence>
<evidence type="ECO:0000313" key="17">
    <source>
        <dbReference type="EMBL" id="KAK4296408.1"/>
    </source>
</evidence>
<feature type="region of interest" description="Disordered" evidence="15">
    <location>
        <begin position="207"/>
        <end position="245"/>
    </location>
</feature>
<accession>A0AAE1NVC1</accession>
<feature type="compositionally biased region" description="Low complexity" evidence="15">
    <location>
        <begin position="174"/>
        <end position="184"/>
    </location>
</feature>
<dbReference type="GO" id="GO:0140680">
    <property type="term" value="F:histone H3K36me/H3K36me2 demethylase activity"/>
    <property type="evidence" value="ECO:0007669"/>
    <property type="project" value="UniProtKB-EC"/>
</dbReference>
<evidence type="ECO:0000256" key="6">
    <source>
        <dbReference type="ARBA" id="ARBA00022964"/>
    </source>
</evidence>
<keyword evidence="3" id="KW-0678">Repressor</keyword>
<keyword evidence="11 14" id="KW-0539">Nucleus</keyword>
<dbReference type="GO" id="GO:0045471">
    <property type="term" value="P:response to ethanol"/>
    <property type="evidence" value="ECO:0007669"/>
    <property type="project" value="UniProtKB-ARBA"/>
</dbReference>
<dbReference type="Pfam" id="PF21233">
    <property type="entry name" value="WHD_RIOX1"/>
    <property type="match status" value="1"/>
</dbReference>
<dbReference type="Gene3D" id="3.90.930.40">
    <property type="match status" value="1"/>
</dbReference>
<feature type="region of interest" description="Disordered" evidence="15">
    <location>
        <begin position="41"/>
        <end position="107"/>
    </location>
</feature>
<dbReference type="PROSITE" id="PS51184">
    <property type="entry name" value="JMJC"/>
    <property type="match status" value="1"/>
</dbReference>
<evidence type="ECO:0000256" key="10">
    <source>
        <dbReference type="ARBA" id="ARBA00023163"/>
    </source>
</evidence>
<protein>
    <recommendedName>
        <fullName evidence="14">Bifunctional lysine-specific demethylase and histidyl-hydroxylase</fullName>
        <ecNumber evidence="14">1.14.11.27</ecNumber>
    </recommendedName>
</protein>
<dbReference type="Gene3D" id="2.60.120.650">
    <property type="entry name" value="Cupin"/>
    <property type="match status" value="1"/>
</dbReference>
<evidence type="ECO:0000256" key="13">
    <source>
        <dbReference type="ARBA" id="ARBA00047915"/>
    </source>
</evidence>
<dbReference type="Gene3D" id="1.10.10.1500">
    <property type="entry name" value="JmjC domain-containing ribosomal oxygenase (ROX), dimer domain"/>
    <property type="match status" value="1"/>
</dbReference>
<dbReference type="EC" id="1.14.11.27" evidence="14"/>
<evidence type="ECO:0000256" key="7">
    <source>
        <dbReference type="ARBA" id="ARBA00023002"/>
    </source>
</evidence>
<keyword evidence="6 14" id="KW-0223">Dioxygenase</keyword>
<reference evidence="17" key="1">
    <citation type="submission" date="2023-11" db="EMBL/GenBank/DDBJ databases">
        <title>Genome assemblies of two species of porcelain crab, Petrolisthes cinctipes and Petrolisthes manimaculis (Anomura: Porcellanidae).</title>
        <authorList>
            <person name="Angst P."/>
        </authorList>
    </citation>
    <scope>NUCLEOTIDE SEQUENCE</scope>
    <source>
        <strain evidence="17">PB745_02</strain>
        <tissue evidence="17">Gill</tissue>
    </source>
</reference>
<evidence type="ECO:0000256" key="3">
    <source>
        <dbReference type="ARBA" id="ARBA00022491"/>
    </source>
</evidence>
<dbReference type="GO" id="GO:0005730">
    <property type="term" value="C:nucleolus"/>
    <property type="evidence" value="ECO:0007669"/>
    <property type="project" value="TreeGrafter"/>
</dbReference>
<evidence type="ECO:0000256" key="1">
    <source>
        <dbReference type="ARBA" id="ARBA00004123"/>
    </source>
</evidence>
<comment type="similarity">
    <text evidence="2">Belongs to the ROX family. NO66 subfamily.</text>
</comment>
<dbReference type="InterPro" id="IPR003347">
    <property type="entry name" value="JmjC_dom"/>
</dbReference>
<feature type="compositionally biased region" description="Basic and acidic residues" evidence="15">
    <location>
        <begin position="62"/>
        <end position="83"/>
    </location>
</feature>
<dbReference type="PANTHER" id="PTHR13096:SF8">
    <property type="entry name" value="RIBOSOMAL OXYGENASE 1"/>
    <property type="match status" value="1"/>
</dbReference>
<feature type="compositionally biased region" description="Polar residues" evidence="15">
    <location>
        <begin position="121"/>
        <end position="133"/>
    </location>
</feature>
<feature type="compositionally biased region" description="Low complexity" evidence="15">
    <location>
        <begin position="95"/>
        <end position="107"/>
    </location>
</feature>
<proteinExistence type="inferred from homology"/>
<dbReference type="Pfam" id="PF08007">
    <property type="entry name" value="JmjC_2"/>
    <property type="match status" value="1"/>
</dbReference>
<evidence type="ECO:0000256" key="11">
    <source>
        <dbReference type="ARBA" id="ARBA00023242"/>
    </source>
</evidence>
<keyword evidence="7 14" id="KW-0560">Oxidoreductase</keyword>
<dbReference type="FunFam" id="3.90.930.40:FF:000001">
    <property type="entry name" value="ribosomal oxygenase 1 isoform X1"/>
    <property type="match status" value="1"/>
</dbReference>
<comment type="catalytic activity">
    <reaction evidence="13 14">
        <text>N(6),N(6)-dimethyl-L-lysyl(36)-[histone H3] + 2 2-oxoglutarate + 2 O2 = L-lysyl(36)-[histone H3] + 2 formaldehyde + 2 succinate + 2 CO2</text>
        <dbReference type="Rhea" id="RHEA:42032"/>
        <dbReference type="Rhea" id="RHEA-COMP:9785"/>
        <dbReference type="Rhea" id="RHEA-COMP:9787"/>
        <dbReference type="ChEBI" id="CHEBI:15379"/>
        <dbReference type="ChEBI" id="CHEBI:16526"/>
        <dbReference type="ChEBI" id="CHEBI:16810"/>
        <dbReference type="ChEBI" id="CHEBI:16842"/>
        <dbReference type="ChEBI" id="CHEBI:29969"/>
        <dbReference type="ChEBI" id="CHEBI:30031"/>
        <dbReference type="ChEBI" id="CHEBI:61976"/>
        <dbReference type="EC" id="1.14.11.27"/>
    </reaction>
</comment>
<comment type="cofactor">
    <cofactor evidence="14">
        <name>Fe(2+)</name>
        <dbReference type="ChEBI" id="CHEBI:29033"/>
    </cofactor>
    <text evidence="14">Binds 1 Fe(2+) ion per subunit.</text>
</comment>
<dbReference type="Proteomes" id="UP001292094">
    <property type="component" value="Unassembled WGS sequence"/>
</dbReference>
<dbReference type="InterPro" id="IPR049043">
    <property type="entry name" value="WHD_RIOX1"/>
</dbReference>
<feature type="compositionally biased region" description="Low complexity" evidence="15">
    <location>
        <begin position="138"/>
        <end position="148"/>
    </location>
</feature>
<evidence type="ECO:0000256" key="12">
    <source>
        <dbReference type="ARBA" id="ARBA00025670"/>
    </source>
</evidence>
<feature type="compositionally biased region" description="Basic residues" evidence="15">
    <location>
        <begin position="84"/>
        <end position="94"/>
    </location>
</feature>
<dbReference type="FunFam" id="2.60.120.650:FF:000013">
    <property type="entry name" value="Ribosomal oxygenase 1"/>
    <property type="match status" value="1"/>
</dbReference>
<keyword evidence="5" id="KW-0156">Chromatin regulator</keyword>
<dbReference type="GO" id="GO:0032453">
    <property type="term" value="F:histone H3K4 demethylase activity"/>
    <property type="evidence" value="ECO:0007669"/>
    <property type="project" value="TreeGrafter"/>
</dbReference>
<dbReference type="FunFam" id="1.10.10.1500:FF:000001">
    <property type="entry name" value="ribosomal oxygenase 1 isoform X1"/>
    <property type="match status" value="1"/>
</dbReference>
<feature type="compositionally biased region" description="Polar residues" evidence="15">
    <location>
        <begin position="207"/>
        <end position="222"/>
    </location>
</feature>
<comment type="caution">
    <text evidence="17">The sequence shown here is derived from an EMBL/GenBank/DDBJ whole genome shotgun (WGS) entry which is preliminary data.</text>
</comment>
<dbReference type="AlphaFoldDB" id="A0AAE1NVC1"/>
<evidence type="ECO:0000256" key="8">
    <source>
        <dbReference type="ARBA" id="ARBA00023004"/>
    </source>
</evidence>
<evidence type="ECO:0000259" key="16">
    <source>
        <dbReference type="PROSITE" id="PS51184"/>
    </source>
</evidence>
<evidence type="ECO:0000256" key="4">
    <source>
        <dbReference type="ARBA" id="ARBA00022723"/>
    </source>
</evidence>
<evidence type="ECO:0000256" key="5">
    <source>
        <dbReference type="ARBA" id="ARBA00022853"/>
    </source>
</evidence>
<keyword evidence="4 14" id="KW-0479">Metal-binding</keyword>
<evidence type="ECO:0000256" key="15">
    <source>
        <dbReference type="SAM" id="MobiDB-lite"/>
    </source>
</evidence>
<dbReference type="EMBL" id="JAWZYT010003861">
    <property type="protein sequence ID" value="KAK4296408.1"/>
    <property type="molecule type" value="Genomic_DNA"/>
</dbReference>
<dbReference type="InterPro" id="IPR039994">
    <property type="entry name" value="NO66-like"/>
</dbReference>
<name>A0AAE1NVC1_9EUCA</name>
<keyword evidence="18" id="KW-1185">Reference proteome</keyword>